<evidence type="ECO:0000256" key="4">
    <source>
        <dbReference type="ARBA" id="ARBA00022448"/>
    </source>
</evidence>
<keyword evidence="11 14" id="KW-0496">Mitochondrion</keyword>
<evidence type="ECO:0000313" key="18">
    <source>
        <dbReference type="Proteomes" id="UP000265663"/>
    </source>
</evidence>
<comment type="subunit">
    <text evidence="14">Component of the TIM23 complex.</text>
</comment>
<keyword evidence="8 14" id="KW-0809">Transit peptide</keyword>
<dbReference type="GO" id="GO:0015031">
    <property type="term" value="P:protein transport"/>
    <property type="evidence" value="ECO:0007669"/>
    <property type="project" value="UniProtKB-KW"/>
</dbReference>
<evidence type="ECO:0000259" key="16">
    <source>
        <dbReference type="PROSITE" id="PS50969"/>
    </source>
</evidence>
<keyword evidence="9" id="KW-1133">Transmembrane helix</keyword>
<feature type="compositionally biased region" description="Low complexity" evidence="15">
    <location>
        <begin position="574"/>
        <end position="599"/>
    </location>
</feature>
<keyword evidence="10 14" id="KW-0811">Translocation</keyword>
<dbReference type="SMART" id="SM00577">
    <property type="entry name" value="CPDc"/>
    <property type="match status" value="1"/>
</dbReference>
<evidence type="ECO:0000256" key="10">
    <source>
        <dbReference type="ARBA" id="ARBA00023010"/>
    </source>
</evidence>
<dbReference type="Gene3D" id="3.40.50.1000">
    <property type="entry name" value="HAD superfamily/HAD-like"/>
    <property type="match status" value="1"/>
</dbReference>
<name>A0A3M7M2C7_9PLEO</name>
<keyword evidence="12" id="KW-0472">Membrane</keyword>
<keyword evidence="7 14" id="KW-0653">Protein transport</keyword>
<feature type="domain" description="FCP1 homology" evidence="16">
    <location>
        <begin position="284"/>
        <end position="427"/>
    </location>
</feature>
<feature type="region of interest" description="Disordered" evidence="15">
    <location>
        <begin position="572"/>
        <end position="599"/>
    </location>
</feature>
<feature type="compositionally biased region" description="Polar residues" evidence="15">
    <location>
        <begin position="79"/>
        <end position="88"/>
    </location>
</feature>
<dbReference type="InterPro" id="IPR036412">
    <property type="entry name" value="HAD-like_sf"/>
</dbReference>
<dbReference type="SUPFAM" id="SSF56784">
    <property type="entry name" value="HAD-like"/>
    <property type="match status" value="1"/>
</dbReference>
<evidence type="ECO:0000256" key="2">
    <source>
        <dbReference type="ARBA" id="ARBA00006344"/>
    </source>
</evidence>
<dbReference type="Pfam" id="PF03031">
    <property type="entry name" value="NIF"/>
    <property type="match status" value="1"/>
</dbReference>
<keyword evidence="5" id="KW-0812">Transmembrane</keyword>
<dbReference type="CDD" id="cd07521">
    <property type="entry name" value="HAD_FCP1-like"/>
    <property type="match status" value="1"/>
</dbReference>
<dbReference type="PANTHER" id="PTHR12210">
    <property type="entry name" value="DULLARD PROTEIN PHOSPHATASE"/>
    <property type="match status" value="1"/>
</dbReference>
<evidence type="ECO:0000256" key="3">
    <source>
        <dbReference type="ARBA" id="ARBA00020799"/>
    </source>
</evidence>
<feature type="compositionally biased region" description="Polar residues" evidence="15">
    <location>
        <begin position="58"/>
        <end position="68"/>
    </location>
</feature>
<dbReference type="InterPro" id="IPR004274">
    <property type="entry name" value="FCP1_dom"/>
</dbReference>
<dbReference type="Proteomes" id="UP000265663">
    <property type="component" value="Unassembled WGS sequence"/>
</dbReference>
<comment type="function">
    <text evidence="13">Essential component of the TIM23 complex, a complex that mediates the translocation of transit peptide-containing proteins across the mitochondrial inner membrane. Required to direct preproteins in transit and direct them to the channel protein TIM23, and possibly facilitates transfer of the translocating proteins from the TOM complex to the TIM23 complex.</text>
</comment>
<dbReference type="FunFam" id="3.40.50.1000:FF:000019">
    <property type="entry name" value="Mitochondrial import inner membrane translocase subunit TIM50"/>
    <property type="match status" value="1"/>
</dbReference>
<proteinExistence type="inferred from homology"/>
<feature type="region of interest" description="Disordered" evidence="15">
    <location>
        <begin position="35"/>
        <end position="203"/>
    </location>
</feature>
<evidence type="ECO:0000256" key="13">
    <source>
        <dbReference type="ARBA" id="ARBA00059797"/>
    </source>
</evidence>
<feature type="compositionally biased region" description="Basic and acidic residues" evidence="15">
    <location>
        <begin position="152"/>
        <end position="167"/>
    </location>
</feature>
<dbReference type="InterPro" id="IPR050365">
    <property type="entry name" value="TIM50"/>
</dbReference>
<evidence type="ECO:0000256" key="9">
    <source>
        <dbReference type="ARBA" id="ARBA00022989"/>
    </source>
</evidence>
<dbReference type="EMBL" id="KE747816">
    <property type="protein sequence ID" value="RMZ68550.1"/>
    <property type="molecule type" value="Genomic_DNA"/>
</dbReference>
<evidence type="ECO:0000256" key="7">
    <source>
        <dbReference type="ARBA" id="ARBA00022927"/>
    </source>
</evidence>
<dbReference type="InterPro" id="IPR023214">
    <property type="entry name" value="HAD_sf"/>
</dbReference>
<reference evidence="17 18" key="1">
    <citation type="journal article" date="2014" name="PLoS ONE">
        <title>De novo Genome Assembly of the Fungal Plant Pathogen Pyrenophora semeniperda.</title>
        <authorList>
            <person name="Soliai M.M."/>
            <person name="Meyer S.E."/>
            <person name="Udall J.A."/>
            <person name="Elzinga D.E."/>
            <person name="Hermansen R.A."/>
            <person name="Bodily P.M."/>
            <person name="Hart A.A."/>
            <person name="Coleman C.E."/>
        </authorList>
    </citation>
    <scope>NUCLEOTIDE SEQUENCE [LARGE SCALE GENOMIC DNA]</scope>
    <source>
        <strain evidence="17 18">CCB06</strain>
        <tissue evidence="17">Mycelium</tissue>
    </source>
</reference>
<evidence type="ECO:0000256" key="6">
    <source>
        <dbReference type="ARBA" id="ARBA00022792"/>
    </source>
</evidence>
<evidence type="ECO:0000256" key="14">
    <source>
        <dbReference type="RuleBase" id="RU365079"/>
    </source>
</evidence>
<evidence type="ECO:0000256" key="12">
    <source>
        <dbReference type="ARBA" id="ARBA00023136"/>
    </source>
</evidence>
<keyword evidence="4 14" id="KW-0813">Transport</keyword>
<evidence type="ECO:0000256" key="5">
    <source>
        <dbReference type="ARBA" id="ARBA00022692"/>
    </source>
</evidence>
<protein>
    <recommendedName>
        <fullName evidence="3 14">Mitochondrial import inner membrane translocase subunit TIM50</fullName>
    </recommendedName>
</protein>
<comment type="similarity">
    <text evidence="2 14">Belongs to the TIM50 family.</text>
</comment>
<evidence type="ECO:0000256" key="15">
    <source>
        <dbReference type="SAM" id="MobiDB-lite"/>
    </source>
</evidence>
<dbReference type="GO" id="GO:0005744">
    <property type="term" value="C:TIM23 mitochondrial import inner membrane translocase complex"/>
    <property type="evidence" value="ECO:0007669"/>
    <property type="project" value="UniProtKB-UniRule"/>
</dbReference>
<feature type="compositionally biased region" description="Gly residues" evidence="15">
    <location>
        <begin position="180"/>
        <end position="191"/>
    </location>
</feature>
<organism evidence="17 18">
    <name type="scientific">Pyrenophora seminiperda CCB06</name>
    <dbReference type="NCBI Taxonomy" id="1302712"/>
    <lineage>
        <taxon>Eukaryota</taxon>
        <taxon>Fungi</taxon>
        <taxon>Dikarya</taxon>
        <taxon>Ascomycota</taxon>
        <taxon>Pezizomycotina</taxon>
        <taxon>Dothideomycetes</taxon>
        <taxon>Pleosporomycetidae</taxon>
        <taxon>Pleosporales</taxon>
        <taxon>Pleosporineae</taxon>
        <taxon>Pleosporaceae</taxon>
        <taxon>Pyrenophora</taxon>
    </lineage>
</organism>
<sequence length="599" mass="65982">MLPRAAVRALRIRPAVAAPRITSIASTSQWTRTYAKVGKPKDNTWKPTDPIKFAPDNKASSTPVSPSEQPEFDSAATPERNTTPSQPSRPAVESAAQASKDAGKESAMDEQAEMSGPKSPAENTDPTTESPESQQPQKPLPDLRYGIPSTFADEHAEASGKSKRDPNDPNDFSEDPIPGAAGGREGGGGGELPKSAYETSTDRRRNRVANWSYLAMLLFGTTGAVFMGRNWENEEEEAAHIDAPNGWSLGAMYARAAARINGQKAYYTEPTFQKLLPDKDKIPGGAPELTLVLSLEDLLLHSEWSTKHGYRLAKRPGLDYFLRYLSSQYELVIFTTVKSMDADPIIRKLDPFRLVMWPLFREATRFENGEYIKDLSYLNRDLSKVIIIDTDPSHVKLQPENAIVLPKWKGEPNDTGLISMIPFLEYLAMMSQTGTPIDVRTVLASMQGKSIPIEYARREAKLRDQFQRDLAEQKRKSKGSAGGMFMKSLGFDAAAKPGMQLGDQNISQGMSEGKMMIDMYREFNRQNYVHLDRQIRENGDTWLKEMAEEEKKMQEAQLKDMKAGAFGWLGGAGAATQSSAAGPGAASAPEAGVPPNQAR</sequence>
<comment type="subcellular location">
    <subcellularLocation>
        <location evidence="1 14">Mitochondrion inner membrane</location>
        <topology evidence="1 14">Single-pass membrane protein</topology>
    </subcellularLocation>
</comment>
<dbReference type="PROSITE" id="PS50969">
    <property type="entry name" value="FCP1"/>
    <property type="match status" value="1"/>
</dbReference>
<dbReference type="OrthoDB" id="287041at2759"/>
<accession>A0A3M7M2C7</accession>
<evidence type="ECO:0000256" key="1">
    <source>
        <dbReference type="ARBA" id="ARBA00004434"/>
    </source>
</evidence>
<feature type="compositionally biased region" description="Polar residues" evidence="15">
    <location>
        <begin position="121"/>
        <end position="137"/>
    </location>
</feature>
<evidence type="ECO:0000313" key="17">
    <source>
        <dbReference type="EMBL" id="RMZ68550.1"/>
    </source>
</evidence>
<keyword evidence="18" id="KW-1185">Reference proteome</keyword>
<dbReference type="AlphaFoldDB" id="A0A3M7M2C7"/>
<evidence type="ECO:0000256" key="8">
    <source>
        <dbReference type="ARBA" id="ARBA00022946"/>
    </source>
</evidence>
<evidence type="ECO:0000256" key="11">
    <source>
        <dbReference type="ARBA" id="ARBA00023128"/>
    </source>
</evidence>
<keyword evidence="6" id="KW-0999">Mitochondrion inner membrane</keyword>
<gene>
    <name evidence="17" type="ORF">GMOD_00008263</name>
</gene>